<accession>A0A9W6YAX8</accession>
<evidence type="ECO:0000313" key="2">
    <source>
        <dbReference type="EMBL" id="GMF61936.1"/>
    </source>
</evidence>
<organism evidence="2 3">
    <name type="scientific">Phytophthora fragariaefolia</name>
    <dbReference type="NCBI Taxonomy" id="1490495"/>
    <lineage>
        <taxon>Eukaryota</taxon>
        <taxon>Sar</taxon>
        <taxon>Stramenopiles</taxon>
        <taxon>Oomycota</taxon>
        <taxon>Peronosporomycetes</taxon>
        <taxon>Peronosporales</taxon>
        <taxon>Peronosporaceae</taxon>
        <taxon>Phytophthora</taxon>
    </lineage>
</organism>
<feature type="region of interest" description="Disordered" evidence="1">
    <location>
        <begin position="179"/>
        <end position="218"/>
    </location>
</feature>
<evidence type="ECO:0000256" key="1">
    <source>
        <dbReference type="SAM" id="MobiDB-lite"/>
    </source>
</evidence>
<dbReference type="OrthoDB" id="124620at2759"/>
<dbReference type="AlphaFoldDB" id="A0A9W6YAX8"/>
<protein>
    <submittedName>
        <fullName evidence="2">Unnamed protein product</fullName>
    </submittedName>
</protein>
<keyword evidence="3" id="KW-1185">Reference proteome</keyword>
<comment type="caution">
    <text evidence="2">The sequence shown here is derived from an EMBL/GenBank/DDBJ whole genome shotgun (WGS) entry which is preliminary data.</text>
</comment>
<dbReference type="EMBL" id="BSXT01006087">
    <property type="protein sequence ID" value="GMF61936.1"/>
    <property type="molecule type" value="Genomic_DNA"/>
</dbReference>
<dbReference type="Proteomes" id="UP001165121">
    <property type="component" value="Unassembled WGS sequence"/>
</dbReference>
<feature type="compositionally biased region" description="Basic and acidic residues" evidence="1">
    <location>
        <begin position="185"/>
        <end position="217"/>
    </location>
</feature>
<evidence type="ECO:0000313" key="3">
    <source>
        <dbReference type="Proteomes" id="UP001165121"/>
    </source>
</evidence>
<name>A0A9W6YAX8_9STRA</name>
<proteinExistence type="predicted"/>
<gene>
    <name evidence="2" type="ORF">Pfra01_002699000</name>
</gene>
<reference evidence="2" key="1">
    <citation type="submission" date="2023-04" db="EMBL/GenBank/DDBJ databases">
        <title>Phytophthora fragariaefolia NBRC 109709.</title>
        <authorList>
            <person name="Ichikawa N."/>
            <person name="Sato H."/>
            <person name="Tonouchi N."/>
        </authorList>
    </citation>
    <scope>NUCLEOTIDE SEQUENCE</scope>
    <source>
        <strain evidence="2">NBRC 109709</strain>
    </source>
</reference>
<sequence length="259" mass="29754">MVTDEDQGNVTFSIKSVVERRILEYRAHYVLRKPITEVTEDALRAEMERKAGSMMNDHVPDVAKLFAEELKMDLREPDIEARVSKYFMDFDRLVEDPGLATWVSRGEASDVAGRQRMKTRCKLLVANLLPDVLRIDVERLISMTHRDAKVDDVQLYDLIVERAVHQQHYYLMQAGTNKSVQARSKTGETKQFKERPKETAKSDTKPKAKEHTVRPPKDGCFICKDPHRAFECPTGTSEQKEDAQPTLAARKAERLKHVM</sequence>